<feature type="compositionally biased region" description="Polar residues" evidence="1">
    <location>
        <begin position="75"/>
        <end position="85"/>
    </location>
</feature>
<evidence type="ECO:0000256" key="1">
    <source>
        <dbReference type="SAM" id="MobiDB-lite"/>
    </source>
</evidence>
<organism evidence="2 3">
    <name type="scientific">Morus notabilis</name>
    <dbReference type="NCBI Taxonomy" id="981085"/>
    <lineage>
        <taxon>Eukaryota</taxon>
        <taxon>Viridiplantae</taxon>
        <taxon>Streptophyta</taxon>
        <taxon>Embryophyta</taxon>
        <taxon>Tracheophyta</taxon>
        <taxon>Spermatophyta</taxon>
        <taxon>Magnoliopsida</taxon>
        <taxon>eudicotyledons</taxon>
        <taxon>Gunneridae</taxon>
        <taxon>Pentapetalae</taxon>
        <taxon>rosids</taxon>
        <taxon>fabids</taxon>
        <taxon>Rosales</taxon>
        <taxon>Moraceae</taxon>
        <taxon>Moreae</taxon>
        <taxon>Morus</taxon>
    </lineage>
</organism>
<protein>
    <submittedName>
        <fullName evidence="2">Uncharacterized protein</fullName>
    </submittedName>
</protein>
<proteinExistence type="predicted"/>
<dbReference type="Proteomes" id="UP000030645">
    <property type="component" value="Unassembled WGS sequence"/>
</dbReference>
<evidence type="ECO:0000313" key="2">
    <source>
        <dbReference type="EMBL" id="EXC10660.1"/>
    </source>
</evidence>
<keyword evidence="3" id="KW-1185">Reference proteome</keyword>
<feature type="region of interest" description="Disordered" evidence="1">
    <location>
        <begin position="18"/>
        <end position="48"/>
    </location>
</feature>
<sequence length="85" mass="9166">MGWHKRALQRAWALQPAQNKPLESVLRSPSAAAYSRSEDIHPEPVNPTSNFVVKTRVLGCLGSGSVGTGRPLTEEGNSTGRPVEE</sequence>
<feature type="region of interest" description="Disordered" evidence="1">
    <location>
        <begin position="63"/>
        <end position="85"/>
    </location>
</feature>
<dbReference type="AlphaFoldDB" id="W9RUE4"/>
<evidence type="ECO:0000313" key="3">
    <source>
        <dbReference type="Proteomes" id="UP000030645"/>
    </source>
</evidence>
<name>W9RUE4_9ROSA</name>
<accession>W9RUE4</accession>
<gene>
    <name evidence="2" type="ORF">L484_025241</name>
</gene>
<reference evidence="3" key="1">
    <citation type="submission" date="2013-01" db="EMBL/GenBank/DDBJ databases">
        <title>Draft Genome Sequence of a Mulberry Tree, Morus notabilis C.K. Schneid.</title>
        <authorList>
            <person name="He N."/>
            <person name="Zhao S."/>
        </authorList>
    </citation>
    <scope>NUCLEOTIDE SEQUENCE</scope>
</reference>
<dbReference type="EMBL" id="KE345646">
    <property type="protein sequence ID" value="EXC10660.1"/>
    <property type="molecule type" value="Genomic_DNA"/>
</dbReference>